<dbReference type="Pfam" id="PF00528">
    <property type="entry name" value="BPD_transp_1"/>
    <property type="match status" value="1"/>
</dbReference>
<evidence type="ECO:0000256" key="1">
    <source>
        <dbReference type="ARBA" id="ARBA00004651"/>
    </source>
</evidence>
<keyword evidence="5 7" id="KW-1133">Transmembrane helix</keyword>
<name>A0A2M8Z833_9FIRM</name>
<dbReference type="GO" id="GO:0055085">
    <property type="term" value="P:transmembrane transport"/>
    <property type="evidence" value="ECO:0007669"/>
    <property type="project" value="InterPro"/>
</dbReference>
<dbReference type="InterPro" id="IPR000515">
    <property type="entry name" value="MetI-like"/>
</dbReference>
<dbReference type="AlphaFoldDB" id="A0A2M8Z833"/>
<feature type="domain" description="ABC transmembrane type-1" evidence="8">
    <location>
        <begin position="83"/>
        <end position="295"/>
    </location>
</feature>
<dbReference type="InterPro" id="IPR035906">
    <property type="entry name" value="MetI-like_sf"/>
</dbReference>
<dbReference type="InterPro" id="IPR051393">
    <property type="entry name" value="ABC_transporter_permease"/>
</dbReference>
<organism evidence="9 10">
    <name type="scientific">[Clostridium] celerecrescens 18A</name>
    <dbReference type="NCBI Taxonomy" id="1286362"/>
    <lineage>
        <taxon>Bacteria</taxon>
        <taxon>Bacillati</taxon>
        <taxon>Bacillota</taxon>
        <taxon>Clostridia</taxon>
        <taxon>Lachnospirales</taxon>
        <taxon>Lachnospiraceae</taxon>
        <taxon>Lacrimispora</taxon>
    </lineage>
</organism>
<sequence length="309" mass="35065">MKNNQMTPKRKKTFSQVMNTPKVAGYVFILPFIIGFLAFLAVPMIFSLGFSFTRYNILKSPVFIGLENYKAMFTADPKFWKVFGVTMYYVLFSVPLRLLMALLVAMLLVKSTKMSGFYRAVYYLPSIIGSSVAVAILWKRMFASDGVINAILGIFGLPSDIAWLGRADTAIWTLIILAVWQFGSSMLIFLSGLKQIPISLYEAATVDGANGIQRFFKITIPMLTPTIFFNLINQLINGFMAFTQSYIITQGKPKDSTLFYTVYMYQNSFTYNKLGYGCAMAWFMVFVVGLLTLILFKTQKKWVYYESEG</sequence>
<feature type="transmembrane region" description="Helical" evidence="7">
    <location>
        <begin position="147"/>
        <end position="164"/>
    </location>
</feature>
<dbReference type="GO" id="GO:0005886">
    <property type="term" value="C:plasma membrane"/>
    <property type="evidence" value="ECO:0007669"/>
    <property type="project" value="UniProtKB-SubCell"/>
</dbReference>
<comment type="subcellular location">
    <subcellularLocation>
        <location evidence="1 7">Cell membrane</location>
        <topology evidence="1 7">Multi-pass membrane protein</topology>
    </subcellularLocation>
</comment>
<reference evidence="9 10" key="1">
    <citation type="submission" date="2017-11" db="EMBL/GenBank/DDBJ databases">
        <title>Understudied soil microbes with underappreciated capabilities: Untangling the Clostridium saccharolyticum group.</title>
        <authorList>
            <person name="Leschine S."/>
        </authorList>
    </citation>
    <scope>NUCLEOTIDE SEQUENCE [LARGE SCALE GENOMIC DNA]</scope>
    <source>
        <strain evidence="9 10">18A</strain>
    </source>
</reference>
<keyword evidence="2 7" id="KW-0813">Transport</keyword>
<keyword evidence="6 7" id="KW-0472">Membrane</keyword>
<feature type="transmembrane region" description="Helical" evidence="7">
    <location>
        <begin position="87"/>
        <end position="109"/>
    </location>
</feature>
<dbReference type="RefSeq" id="WP_100305969.1">
    <property type="nucleotide sequence ID" value="NZ_PGET01000001.1"/>
</dbReference>
<dbReference type="EMBL" id="PGET01000001">
    <property type="protein sequence ID" value="PJJ29596.1"/>
    <property type="molecule type" value="Genomic_DNA"/>
</dbReference>
<dbReference type="OrthoDB" id="9788108at2"/>
<feature type="transmembrane region" description="Helical" evidence="7">
    <location>
        <begin position="274"/>
        <end position="296"/>
    </location>
</feature>
<dbReference type="CDD" id="cd06261">
    <property type="entry name" value="TM_PBP2"/>
    <property type="match status" value="1"/>
</dbReference>
<keyword evidence="4 7" id="KW-0812">Transmembrane</keyword>
<evidence type="ECO:0000256" key="4">
    <source>
        <dbReference type="ARBA" id="ARBA00022692"/>
    </source>
</evidence>
<evidence type="ECO:0000313" key="9">
    <source>
        <dbReference type="EMBL" id="PJJ29596.1"/>
    </source>
</evidence>
<feature type="transmembrane region" description="Helical" evidence="7">
    <location>
        <begin position="121"/>
        <end position="141"/>
    </location>
</feature>
<evidence type="ECO:0000256" key="7">
    <source>
        <dbReference type="RuleBase" id="RU363032"/>
    </source>
</evidence>
<dbReference type="Proteomes" id="UP000231092">
    <property type="component" value="Unassembled WGS sequence"/>
</dbReference>
<dbReference type="PANTHER" id="PTHR30193:SF1">
    <property type="entry name" value="ABC TRANSPORTER PERMEASE PROTEIN YESP-RELATED"/>
    <property type="match status" value="1"/>
</dbReference>
<dbReference type="PANTHER" id="PTHR30193">
    <property type="entry name" value="ABC TRANSPORTER PERMEASE PROTEIN"/>
    <property type="match status" value="1"/>
</dbReference>
<proteinExistence type="inferred from homology"/>
<gene>
    <name evidence="9" type="ORF">H171_3151</name>
</gene>
<keyword evidence="9" id="KW-0762">Sugar transport</keyword>
<evidence type="ECO:0000313" key="10">
    <source>
        <dbReference type="Proteomes" id="UP000231092"/>
    </source>
</evidence>
<dbReference type="SUPFAM" id="SSF161098">
    <property type="entry name" value="MetI-like"/>
    <property type="match status" value="1"/>
</dbReference>
<dbReference type="PROSITE" id="PS50928">
    <property type="entry name" value="ABC_TM1"/>
    <property type="match status" value="1"/>
</dbReference>
<feature type="transmembrane region" description="Helical" evidence="7">
    <location>
        <begin position="171"/>
        <end position="193"/>
    </location>
</feature>
<feature type="transmembrane region" description="Helical" evidence="7">
    <location>
        <begin position="21"/>
        <end position="46"/>
    </location>
</feature>
<evidence type="ECO:0000256" key="6">
    <source>
        <dbReference type="ARBA" id="ARBA00023136"/>
    </source>
</evidence>
<comment type="similarity">
    <text evidence="7">Belongs to the binding-protein-dependent transport system permease family.</text>
</comment>
<comment type="caution">
    <text evidence="9">The sequence shown here is derived from an EMBL/GenBank/DDBJ whole genome shotgun (WGS) entry which is preliminary data.</text>
</comment>
<dbReference type="Gene3D" id="1.10.3720.10">
    <property type="entry name" value="MetI-like"/>
    <property type="match status" value="1"/>
</dbReference>
<evidence type="ECO:0000256" key="5">
    <source>
        <dbReference type="ARBA" id="ARBA00022989"/>
    </source>
</evidence>
<evidence type="ECO:0000259" key="8">
    <source>
        <dbReference type="PROSITE" id="PS50928"/>
    </source>
</evidence>
<keyword evidence="3" id="KW-1003">Cell membrane</keyword>
<protein>
    <submittedName>
        <fullName evidence="9">Multiple sugar transport system permease protein</fullName>
    </submittedName>
</protein>
<evidence type="ECO:0000256" key="2">
    <source>
        <dbReference type="ARBA" id="ARBA00022448"/>
    </source>
</evidence>
<accession>A0A2M8Z833</accession>
<evidence type="ECO:0000256" key="3">
    <source>
        <dbReference type="ARBA" id="ARBA00022475"/>
    </source>
</evidence>